<gene>
    <name evidence="15" type="ORF">WAK64_18650</name>
</gene>
<dbReference type="Gene3D" id="3.90.870.10">
    <property type="entry name" value="DHBP synthase"/>
    <property type="match status" value="1"/>
</dbReference>
<evidence type="ECO:0000256" key="11">
    <source>
        <dbReference type="ARBA" id="ARBA00029774"/>
    </source>
</evidence>
<keyword evidence="8 13" id="KW-0548">Nucleotidyltransferase</keyword>
<dbReference type="Gene3D" id="3.40.50.11030">
    <property type="entry name" value="Threonylcarbamoyl-AMP synthase, C-terminal domain"/>
    <property type="match status" value="1"/>
</dbReference>
<evidence type="ECO:0000256" key="8">
    <source>
        <dbReference type="ARBA" id="ARBA00022695"/>
    </source>
</evidence>
<evidence type="ECO:0000256" key="9">
    <source>
        <dbReference type="ARBA" id="ARBA00022741"/>
    </source>
</evidence>
<evidence type="ECO:0000256" key="1">
    <source>
        <dbReference type="ARBA" id="ARBA00004496"/>
    </source>
</evidence>
<keyword evidence="6 13" id="KW-0808">Transferase</keyword>
<comment type="caution">
    <text evidence="15">The sequence shown here is derived from an EMBL/GenBank/DDBJ whole genome shotgun (WGS) entry which is preliminary data.</text>
</comment>
<keyword evidence="9 13" id="KW-0547">Nucleotide-binding</keyword>
<comment type="subcellular location">
    <subcellularLocation>
        <location evidence="1 13">Cytoplasm</location>
    </subcellularLocation>
</comment>
<dbReference type="PROSITE" id="PS51163">
    <property type="entry name" value="YRDC"/>
    <property type="match status" value="1"/>
</dbReference>
<dbReference type="InterPro" id="IPR050156">
    <property type="entry name" value="TC-AMP_synthase_SUA5"/>
</dbReference>
<dbReference type="InterPro" id="IPR010923">
    <property type="entry name" value="T(6)A37_SUA5"/>
</dbReference>
<dbReference type="PANTHER" id="PTHR17490">
    <property type="entry name" value="SUA5"/>
    <property type="match status" value="1"/>
</dbReference>
<evidence type="ECO:0000313" key="15">
    <source>
        <dbReference type="EMBL" id="MEI5909074.1"/>
    </source>
</evidence>
<evidence type="ECO:0000256" key="6">
    <source>
        <dbReference type="ARBA" id="ARBA00022679"/>
    </source>
</evidence>
<comment type="function">
    <text evidence="13">Required for the formation of a threonylcarbamoyl group on adenosine at position 37 (t(6)A37) in tRNAs that read codons beginning with adenine.</text>
</comment>
<evidence type="ECO:0000256" key="12">
    <source>
        <dbReference type="ARBA" id="ARBA00048366"/>
    </source>
</evidence>
<evidence type="ECO:0000256" key="10">
    <source>
        <dbReference type="ARBA" id="ARBA00022840"/>
    </source>
</evidence>
<dbReference type="GO" id="GO:0061710">
    <property type="term" value="F:L-threonylcarbamoyladenylate synthase"/>
    <property type="evidence" value="ECO:0007669"/>
    <property type="project" value="UniProtKB-EC"/>
</dbReference>
<dbReference type="Pfam" id="PF01300">
    <property type="entry name" value="Sua5_yciO_yrdC"/>
    <property type="match status" value="1"/>
</dbReference>
<feature type="domain" description="YrdC-like" evidence="14">
    <location>
        <begin position="18"/>
        <end position="205"/>
    </location>
</feature>
<dbReference type="EC" id="2.7.7.87" evidence="3 13"/>
<dbReference type="InterPro" id="IPR017945">
    <property type="entry name" value="DHBP_synth_RibB-like_a/b_dom"/>
</dbReference>
<dbReference type="PANTHER" id="PTHR17490:SF16">
    <property type="entry name" value="THREONYLCARBAMOYL-AMP SYNTHASE"/>
    <property type="match status" value="1"/>
</dbReference>
<evidence type="ECO:0000256" key="5">
    <source>
        <dbReference type="ARBA" id="ARBA00022490"/>
    </source>
</evidence>
<comment type="catalytic activity">
    <reaction evidence="12 13">
        <text>L-threonine + hydrogencarbonate + ATP = L-threonylcarbamoyladenylate + diphosphate + H2O</text>
        <dbReference type="Rhea" id="RHEA:36407"/>
        <dbReference type="ChEBI" id="CHEBI:15377"/>
        <dbReference type="ChEBI" id="CHEBI:17544"/>
        <dbReference type="ChEBI" id="CHEBI:30616"/>
        <dbReference type="ChEBI" id="CHEBI:33019"/>
        <dbReference type="ChEBI" id="CHEBI:57926"/>
        <dbReference type="ChEBI" id="CHEBI:73682"/>
        <dbReference type="EC" id="2.7.7.87"/>
    </reaction>
</comment>
<dbReference type="PIRSF" id="PIRSF004930">
    <property type="entry name" value="Tln_factor_SUA5"/>
    <property type="match status" value="1"/>
</dbReference>
<name>A0ABU8HIU4_9BACI</name>
<evidence type="ECO:0000256" key="3">
    <source>
        <dbReference type="ARBA" id="ARBA00012584"/>
    </source>
</evidence>
<dbReference type="InterPro" id="IPR006070">
    <property type="entry name" value="Sua5-like_dom"/>
</dbReference>
<keyword evidence="10 13" id="KW-0067">ATP-binding</keyword>
<evidence type="ECO:0000256" key="4">
    <source>
        <dbReference type="ARBA" id="ARBA00015492"/>
    </source>
</evidence>
<accession>A0ABU8HIU4</accession>
<dbReference type="Pfam" id="PF03481">
    <property type="entry name" value="Sua5_C"/>
    <property type="match status" value="1"/>
</dbReference>
<dbReference type="InterPro" id="IPR038385">
    <property type="entry name" value="Sua5/YwlC_C"/>
</dbReference>
<organism evidence="15 16">
    <name type="scientific">Bacillus spongiae</name>
    <dbReference type="NCBI Taxonomy" id="2683610"/>
    <lineage>
        <taxon>Bacteria</taxon>
        <taxon>Bacillati</taxon>
        <taxon>Bacillota</taxon>
        <taxon>Bacilli</taxon>
        <taxon>Bacillales</taxon>
        <taxon>Bacillaceae</taxon>
        <taxon>Bacillus</taxon>
    </lineage>
</organism>
<evidence type="ECO:0000256" key="2">
    <source>
        <dbReference type="ARBA" id="ARBA00007663"/>
    </source>
</evidence>
<proteinExistence type="inferred from homology"/>
<dbReference type="EMBL" id="JBBAXC010000019">
    <property type="protein sequence ID" value="MEI5909074.1"/>
    <property type="molecule type" value="Genomic_DNA"/>
</dbReference>
<evidence type="ECO:0000256" key="7">
    <source>
        <dbReference type="ARBA" id="ARBA00022694"/>
    </source>
</evidence>
<keyword evidence="7 13" id="KW-0819">tRNA processing</keyword>
<evidence type="ECO:0000313" key="16">
    <source>
        <dbReference type="Proteomes" id="UP001312865"/>
    </source>
</evidence>
<dbReference type="InterPro" id="IPR005145">
    <property type="entry name" value="Sua5_C"/>
</dbReference>
<reference evidence="15 16" key="1">
    <citation type="journal article" date="2018" name="J. Microbiol.">
        <title>Bacillus spongiae sp. nov., isolated from sponge of Jeju Island.</title>
        <authorList>
            <person name="Lee G.E."/>
            <person name="Im W.T."/>
            <person name="Park J.S."/>
        </authorList>
    </citation>
    <scope>NUCLEOTIDE SEQUENCE [LARGE SCALE GENOMIC DNA]</scope>
    <source>
        <strain evidence="15 16">135PIL107-10</strain>
    </source>
</reference>
<dbReference type="NCBIfam" id="TIGR00057">
    <property type="entry name" value="L-threonylcarbamoyladenylate synthase"/>
    <property type="match status" value="1"/>
</dbReference>
<evidence type="ECO:0000259" key="14">
    <source>
        <dbReference type="PROSITE" id="PS51163"/>
    </source>
</evidence>
<comment type="similarity">
    <text evidence="2 13">Belongs to the SUA5 family.</text>
</comment>
<dbReference type="SUPFAM" id="SSF55821">
    <property type="entry name" value="YrdC/RibB"/>
    <property type="match status" value="1"/>
</dbReference>
<keyword evidence="5 13" id="KW-0963">Cytoplasm</keyword>
<sequence>MNTKRWNVDTFVDKFIFYPQIVEAAQILRENDVIAFPTETVYGLGANALNHEAVSKIFKAKGRPSDNPLIVHIAKEEQLVDLVKEIPLSAKKLIRAFWPGPLTIIFPKKQESLPDNVTAGLDSVAIRMPDHPIALSLIEAADIPVAAPSANSSGKPSPTTAQHVMDDLNGKIAGIVDGGMAGIGVESTVVDCTSDVPVVLRPGGITEEQLINVVGIIEMDPSLNDGEGTPKSPGMKYTHYAPNAPVMMFDGNVEELQQAIITLQEQGKKVGVFATKELAEMLHGAKVISCGTKGDLSTVAHNLYKTLRAFNKTDVDIILAEALPKKGVGLAIMNRLEKAAGQHYYNR</sequence>
<dbReference type="RefSeq" id="WP_336588541.1">
    <property type="nucleotide sequence ID" value="NZ_JBBAXC010000019.1"/>
</dbReference>
<keyword evidence="16" id="KW-1185">Reference proteome</keyword>
<protein>
    <recommendedName>
        <fullName evidence="4 13">Threonylcarbamoyl-AMP synthase</fullName>
        <shortName evidence="13">TC-AMP synthase</shortName>
        <ecNumber evidence="3 13">2.7.7.87</ecNumber>
    </recommendedName>
    <alternativeName>
        <fullName evidence="11 13">L-threonylcarbamoyladenylate synthase</fullName>
    </alternativeName>
</protein>
<evidence type="ECO:0000256" key="13">
    <source>
        <dbReference type="PIRNR" id="PIRNR004930"/>
    </source>
</evidence>
<dbReference type="Proteomes" id="UP001312865">
    <property type="component" value="Unassembled WGS sequence"/>
</dbReference>